<dbReference type="EMBL" id="FN668639">
    <property type="protein sequence ID" value="CBK20437.2"/>
    <property type="molecule type" value="Genomic_DNA"/>
</dbReference>
<dbReference type="RefSeq" id="XP_012894485.1">
    <property type="nucleotide sequence ID" value="XM_013039031.1"/>
</dbReference>
<dbReference type="GeneID" id="24918068"/>
<evidence type="ECO:0000256" key="1">
    <source>
        <dbReference type="SAM" id="SignalP"/>
    </source>
</evidence>
<dbReference type="CDD" id="cd22854">
    <property type="entry name" value="PfVFT1-like"/>
    <property type="match status" value="1"/>
</dbReference>
<dbReference type="InterPro" id="IPR049856">
    <property type="entry name" value="PfVFT1-like"/>
</dbReference>
<feature type="signal peptide" evidence="1">
    <location>
        <begin position="1"/>
        <end position="17"/>
    </location>
</feature>
<dbReference type="SUPFAM" id="SSF53850">
    <property type="entry name" value="Periplasmic binding protein-like II"/>
    <property type="match status" value="1"/>
</dbReference>
<proteinExistence type="predicted"/>
<organism evidence="2">
    <name type="scientific">Blastocystis hominis</name>
    <dbReference type="NCBI Taxonomy" id="12968"/>
    <lineage>
        <taxon>Eukaryota</taxon>
        <taxon>Sar</taxon>
        <taxon>Stramenopiles</taxon>
        <taxon>Bigyra</taxon>
        <taxon>Opalozoa</taxon>
        <taxon>Opalinata</taxon>
        <taxon>Blastocystidae</taxon>
        <taxon>Blastocystis</taxon>
    </lineage>
</organism>
<protein>
    <recommendedName>
        <fullName evidence="4">Solute-binding protein family 3/N-terminal domain-containing protein</fullName>
    </recommendedName>
</protein>
<reference evidence="2" key="1">
    <citation type="submission" date="2010-02" db="EMBL/GenBank/DDBJ databases">
        <title>Sequencing and annotation of the Blastocystis hominis genome.</title>
        <authorList>
            <person name="Wincker P."/>
        </authorList>
    </citation>
    <scope>NUCLEOTIDE SEQUENCE</scope>
    <source>
        <strain evidence="2">Singapore isolate B</strain>
    </source>
</reference>
<dbReference type="Proteomes" id="UP000008312">
    <property type="component" value="Unassembled WGS sequence"/>
</dbReference>
<gene>
    <name evidence="2" type="ORF">GSBLH_T00000777001</name>
</gene>
<evidence type="ECO:0000313" key="3">
    <source>
        <dbReference type="Proteomes" id="UP000008312"/>
    </source>
</evidence>
<dbReference type="InParanoid" id="D8LXY2"/>
<dbReference type="AlphaFoldDB" id="D8LXY2"/>
<sequence>MKSFIFKLLIVVALVSAQSLKATTDSTATKSAADLRKAYNAALARIIESGEYLDIKNRTQMKEVIACITCAPDSTQTNYPAKDKVTGRLKDILDKKLVKIAGLYYNDMPAGDYTVKPPVGFWPEYARAIFKRIGDYYGVEIAIEWVLFTQSNDIMASVRSGESDLTDLYMILSSFYNGKDRIEAFSVSCSPGGYESTISVAKSSNVLSMLELNNLIDQGNNVKVGALSAADFNSVKPFFSAKAQPVTFESVKIMREKLLSGEIIAGVTSTNPGDTDEIITFRSGVVSPRASMFLADIDALEDQNESKQLPTITWIIILVVCIADARRKLVLLSFQRLVVRVVCSNK</sequence>
<evidence type="ECO:0008006" key="4">
    <source>
        <dbReference type="Google" id="ProtNLM"/>
    </source>
</evidence>
<name>D8LXY2_BLAHO</name>
<evidence type="ECO:0000313" key="2">
    <source>
        <dbReference type="EMBL" id="CBK20437.2"/>
    </source>
</evidence>
<feature type="chain" id="PRO_5003117614" description="Solute-binding protein family 3/N-terminal domain-containing protein" evidence="1">
    <location>
        <begin position="18"/>
        <end position="346"/>
    </location>
</feature>
<dbReference type="OMA" id="GFWPELM"/>
<accession>D8LXY2</accession>
<keyword evidence="3" id="KW-1185">Reference proteome</keyword>
<dbReference type="OrthoDB" id="197433at2759"/>
<keyword evidence="1" id="KW-0732">Signal</keyword>